<proteinExistence type="predicted"/>
<feature type="domain" description="Homing endonuclease LAGLIDADG" evidence="1">
    <location>
        <begin position="173"/>
        <end position="262"/>
    </location>
</feature>
<dbReference type="GO" id="GO:0004519">
    <property type="term" value="F:endonuclease activity"/>
    <property type="evidence" value="ECO:0007669"/>
    <property type="project" value="InterPro"/>
</dbReference>
<evidence type="ECO:0000313" key="2">
    <source>
        <dbReference type="EMBL" id="QBM09692.1"/>
    </source>
</evidence>
<dbReference type="InterPro" id="IPR051289">
    <property type="entry name" value="LAGLIDADG_Endonuclease"/>
</dbReference>
<protein>
    <recommendedName>
        <fullName evidence="1">Homing endonuclease LAGLIDADG domain-containing protein</fullName>
    </recommendedName>
</protein>
<keyword evidence="2" id="KW-0496">Mitochondrion</keyword>
<sequence length="292" mass="34413">MRENEKYKNKLNMLNEEEKFKLWLVGFTDGDGCFSIVKSGGTFRLQFSLSQSTYNLRLLYYIKKKLGYGSVTKDSKGIGAAFRITDRKVLNKVIFPIFDKYPLLTRKFFNYERFKKAYLILENAQLTTEIKNKMIEELRSKELPVNYVSPAISHLNKESKYEDIVNVISVYWLVGFIEAEGHFGVYAYPKRITIDFSIAQKLDEFLLFLIKRTLHIPNNVNYSKTRNIYVLYTNNSRVIEDLIDTFRGKLHGMKSLEFKLWSVANYYKKTNVKKVHQISNIFSKLGRRNYKK</sequence>
<dbReference type="InterPro" id="IPR004860">
    <property type="entry name" value="LAGLIDADG_dom"/>
</dbReference>
<gene>
    <name evidence="2" type="primary">orf292</name>
</gene>
<organism evidence="2">
    <name type="scientific">Dactylella sp</name>
    <dbReference type="NCBI Taxonomy" id="1814903"/>
    <lineage>
        <taxon>Eukaryota</taxon>
        <taxon>Fungi</taxon>
        <taxon>Dikarya</taxon>
        <taxon>Ascomycota</taxon>
        <taxon>Pezizomycotina</taxon>
        <taxon>Orbiliomycetes</taxon>
        <taxon>Orbiliales</taxon>
        <taxon>Orbiliaceae</taxon>
        <taxon>Dactylella</taxon>
    </lineage>
</organism>
<evidence type="ECO:0000259" key="1">
    <source>
        <dbReference type="Pfam" id="PF00961"/>
    </source>
</evidence>
<dbReference type="PANTHER" id="PTHR36181">
    <property type="entry name" value="INTRON-ENCODED ENDONUCLEASE AI3-RELATED"/>
    <property type="match status" value="1"/>
</dbReference>
<name>A0A482DRK2_9PEZI</name>
<feature type="domain" description="Homing endonuclease LAGLIDADG" evidence="1">
    <location>
        <begin position="24"/>
        <end position="118"/>
    </location>
</feature>
<reference evidence="2" key="1">
    <citation type="submission" date="2019-02" db="EMBL/GenBank/DDBJ databases">
        <authorList>
            <person name="Fang M.L."/>
            <person name="Zhang Y."/>
        </authorList>
    </citation>
    <scope>NUCLEOTIDE SEQUENCE</scope>
    <source>
        <strain evidence="2">YMF1.01838</strain>
    </source>
</reference>
<dbReference type="Pfam" id="PF00961">
    <property type="entry name" value="LAGLIDADG_1"/>
    <property type="match status" value="2"/>
</dbReference>
<dbReference type="Gene3D" id="3.10.28.10">
    <property type="entry name" value="Homing endonucleases"/>
    <property type="match status" value="2"/>
</dbReference>
<dbReference type="PANTHER" id="PTHR36181:SF2">
    <property type="entry name" value="INTRON-ENCODED ENDONUCLEASE AI3-RELATED"/>
    <property type="match status" value="1"/>
</dbReference>
<dbReference type="GO" id="GO:0005739">
    <property type="term" value="C:mitochondrion"/>
    <property type="evidence" value="ECO:0007669"/>
    <property type="project" value="UniProtKB-ARBA"/>
</dbReference>
<geneLocation type="mitochondrion" evidence="2"/>
<accession>A0A482DRK2</accession>
<dbReference type="SUPFAM" id="SSF55608">
    <property type="entry name" value="Homing endonucleases"/>
    <property type="match status" value="2"/>
</dbReference>
<dbReference type="EMBL" id="MK550697">
    <property type="protein sequence ID" value="QBM09692.1"/>
    <property type="molecule type" value="Genomic_DNA"/>
</dbReference>
<dbReference type="AlphaFoldDB" id="A0A482DRK2"/>
<dbReference type="InterPro" id="IPR027434">
    <property type="entry name" value="Homing_endonucl"/>
</dbReference>